<dbReference type="PANTHER" id="PTHR30204">
    <property type="entry name" value="REDOX-CYCLING DRUG-SENSING TRANSCRIPTIONAL ACTIVATOR SOXR"/>
    <property type="match status" value="1"/>
</dbReference>
<dbReference type="InterPro" id="IPR047057">
    <property type="entry name" value="MerR_fam"/>
</dbReference>
<accession>A0A3T0EAT6</accession>
<gene>
    <name evidence="4" type="ORF">X907_1626</name>
</gene>
<proteinExistence type="predicted"/>
<organism evidence="4 5">
    <name type="scientific">Glycocaulis alkaliphilus</name>
    <dbReference type="NCBI Taxonomy" id="1434191"/>
    <lineage>
        <taxon>Bacteria</taxon>
        <taxon>Pseudomonadati</taxon>
        <taxon>Pseudomonadota</taxon>
        <taxon>Alphaproteobacteria</taxon>
        <taxon>Maricaulales</taxon>
        <taxon>Maricaulaceae</taxon>
        <taxon>Glycocaulis</taxon>
    </lineage>
</organism>
<evidence type="ECO:0000313" key="5">
    <source>
        <dbReference type="Proteomes" id="UP000286954"/>
    </source>
</evidence>
<keyword evidence="5" id="KW-1185">Reference proteome</keyword>
<dbReference type="InterPro" id="IPR015358">
    <property type="entry name" value="Tscrpt_reg_MerR_DNA-bd"/>
</dbReference>
<dbReference type="AlphaFoldDB" id="A0A3T0EAT6"/>
<dbReference type="InterPro" id="IPR009061">
    <property type="entry name" value="DNA-bd_dom_put_sf"/>
</dbReference>
<dbReference type="InterPro" id="IPR000551">
    <property type="entry name" value="MerR-type_HTH_dom"/>
</dbReference>
<keyword evidence="3" id="KW-0804">Transcription</keyword>
<evidence type="ECO:0000313" key="4">
    <source>
        <dbReference type="EMBL" id="AZU04158.1"/>
    </source>
</evidence>
<dbReference type="EMBL" id="CP018911">
    <property type="protein sequence ID" value="AZU04158.1"/>
    <property type="molecule type" value="Genomic_DNA"/>
</dbReference>
<dbReference type="PRINTS" id="PR00040">
    <property type="entry name" value="HTHMERR"/>
</dbReference>
<dbReference type="GO" id="GO:0003700">
    <property type="term" value="F:DNA-binding transcription factor activity"/>
    <property type="evidence" value="ECO:0007669"/>
    <property type="project" value="InterPro"/>
</dbReference>
<dbReference type="PROSITE" id="PS50937">
    <property type="entry name" value="HTH_MERR_2"/>
    <property type="match status" value="1"/>
</dbReference>
<sequence length="134" mass="14717">MQEVLSIGELARRTGCQVVTIRYYEQVGLLPEPARTAGGHRAYTPAHLRRLDFIKRGRRLGFPLAAISGLLDLLEDRDATCSDIDALAEQHLHEVRAKIADLRAIEAQLETSLATCRHETRAECAVAEALVSAG</sequence>
<reference evidence="4 5" key="1">
    <citation type="submission" date="2016-12" db="EMBL/GenBank/DDBJ databases">
        <title>The genome of dimorphic prosthecate Glycocaulis alkaliphilus 6b-8t, isolated from crude oil dictates its adaptability in petroleum environments.</title>
        <authorList>
            <person name="Wu X.-L."/>
            <person name="Geng S."/>
        </authorList>
    </citation>
    <scope>NUCLEOTIDE SEQUENCE [LARGE SCALE GENOMIC DNA]</scope>
    <source>
        <strain evidence="4 5">6B-8</strain>
    </source>
</reference>
<dbReference type="GO" id="GO:0003677">
    <property type="term" value="F:DNA binding"/>
    <property type="evidence" value="ECO:0007669"/>
    <property type="project" value="UniProtKB-KW"/>
</dbReference>
<name>A0A3T0EAT6_9PROT</name>
<dbReference type="Proteomes" id="UP000286954">
    <property type="component" value="Chromosome"/>
</dbReference>
<evidence type="ECO:0000256" key="3">
    <source>
        <dbReference type="ARBA" id="ARBA00023163"/>
    </source>
</evidence>
<evidence type="ECO:0000256" key="1">
    <source>
        <dbReference type="ARBA" id="ARBA00023015"/>
    </source>
</evidence>
<protein>
    <submittedName>
        <fullName evidence="4">Heavy metal resistance transcriptional regulator HmrR</fullName>
    </submittedName>
</protein>
<keyword evidence="2" id="KW-0238">DNA-binding</keyword>
<dbReference type="OrthoDB" id="9802944at2"/>
<dbReference type="Gene3D" id="1.10.1660.10">
    <property type="match status" value="1"/>
</dbReference>
<keyword evidence="1" id="KW-0805">Transcription regulation</keyword>
<evidence type="ECO:0000256" key="2">
    <source>
        <dbReference type="ARBA" id="ARBA00023125"/>
    </source>
</evidence>
<dbReference type="CDD" id="cd04785">
    <property type="entry name" value="HTH_CadR-PbrR-like"/>
    <property type="match status" value="1"/>
</dbReference>
<dbReference type="SUPFAM" id="SSF46955">
    <property type="entry name" value="Putative DNA-binding domain"/>
    <property type="match status" value="1"/>
</dbReference>
<dbReference type="SMART" id="SM00422">
    <property type="entry name" value="HTH_MERR"/>
    <property type="match status" value="1"/>
</dbReference>
<dbReference type="Pfam" id="PF09278">
    <property type="entry name" value="MerR-DNA-bind"/>
    <property type="match status" value="1"/>
</dbReference>
<dbReference type="KEGG" id="gak:X907_1626"/>
<dbReference type="PANTHER" id="PTHR30204:SF92">
    <property type="entry name" value="HTH-TYPE TRANSCRIPTIONAL REGULATOR ZNTR"/>
    <property type="match status" value="1"/>
</dbReference>
<dbReference type="Pfam" id="PF00376">
    <property type="entry name" value="MerR"/>
    <property type="match status" value="1"/>
</dbReference>